<protein>
    <recommendedName>
        <fullName evidence="3">Glycosyl transferase family 4</fullName>
    </recommendedName>
</protein>
<accession>D5UE01</accession>
<sequence length="290" mass="28097">MSAARRAVVGLVAAVATAAARGGLDWQPPGGAAAWTRTNHRGEPVSLLEGPAVTAGVLAGVLVGGGARAAAATTVAVAGAGAFGLVDDLREDTATRTKGLRGHLGALTRGQLTTGALKVLGIGVSALAAAALAPPGGGTAARPVTRVVDTLASAALVAGTANLVNLLDLRPGRALKAASLVALPLVGTAGGAPACAVLGAASTAIEADLAESDMLGDSGANALGAALGTAVVLGTPRPVRLAALGVVVGLTLASEKVSFTRVIERTPVLRDLDAWGRRPPAPRTGTGATT</sequence>
<keyword evidence="2" id="KW-1185">Reference proteome</keyword>
<dbReference type="EMBL" id="CP001964">
    <property type="protein sequence ID" value="ADG74559.1"/>
    <property type="molecule type" value="Genomic_DNA"/>
</dbReference>
<dbReference type="KEGG" id="cfl:Cfla_1662"/>
<dbReference type="Proteomes" id="UP000000849">
    <property type="component" value="Chromosome"/>
</dbReference>
<dbReference type="HOGENOM" id="CLU_078449_0_0_11"/>
<dbReference type="PROSITE" id="PS51318">
    <property type="entry name" value="TAT"/>
    <property type="match status" value="1"/>
</dbReference>
<dbReference type="STRING" id="446466.Cfla_1662"/>
<proteinExistence type="predicted"/>
<evidence type="ECO:0008006" key="3">
    <source>
        <dbReference type="Google" id="ProtNLM"/>
    </source>
</evidence>
<dbReference type="AlphaFoldDB" id="D5UE01"/>
<name>D5UE01_CELFN</name>
<evidence type="ECO:0000313" key="2">
    <source>
        <dbReference type="Proteomes" id="UP000000849"/>
    </source>
</evidence>
<evidence type="ECO:0000313" key="1">
    <source>
        <dbReference type="EMBL" id="ADG74559.1"/>
    </source>
</evidence>
<reference evidence="1 2" key="1">
    <citation type="journal article" date="2010" name="Stand. Genomic Sci.">
        <title>Complete genome sequence of Cellulomonas flavigena type strain (134).</title>
        <authorList>
            <person name="Abt B."/>
            <person name="Foster B."/>
            <person name="Lapidus A."/>
            <person name="Clum A."/>
            <person name="Sun H."/>
            <person name="Pukall R."/>
            <person name="Lucas S."/>
            <person name="Glavina Del Rio T."/>
            <person name="Nolan M."/>
            <person name="Tice H."/>
            <person name="Cheng J.F."/>
            <person name="Pitluck S."/>
            <person name="Liolios K."/>
            <person name="Ivanova N."/>
            <person name="Mavromatis K."/>
            <person name="Ovchinnikova G."/>
            <person name="Pati A."/>
            <person name="Goodwin L."/>
            <person name="Chen A."/>
            <person name="Palaniappan K."/>
            <person name="Land M."/>
            <person name="Hauser L."/>
            <person name="Chang Y.J."/>
            <person name="Jeffries C.D."/>
            <person name="Rohde M."/>
            <person name="Goker M."/>
            <person name="Woyke T."/>
            <person name="Bristow J."/>
            <person name="Eisen J.A."/>
            <person name="Markowitz V."/>
            <person name="Hugenholtz P."/>
            <person name="Kyrpides N.C."/>
            <person name="Klenk H.P."/>
        </authorList>
    </citation>
    <scope>NUCLEOTIDE SEQUENCE [LARGE SCALE GENOMIC DNA]</scope>
    <source>
        <strain evidence="2">ATCC 482 / DSM 20109 / BCRC 11376 / JCM 18109 / NBRC 3775 / NCIMB 8073 / NRS 134</strain>
    </source>
</reference>
<organism evidence="1 2">
    <name type="scientific">Cellulomonas flavigena (strain ATCC 482 / DSM 20109 / BCRC 11376 / JCM 18109 / NBRC 3775 / NCIMB 8073 / NRS 134)</name>
    <dbReference type="NCBI Taxonomy" id="446466"/>
    <lineage>
        <taxon>Bacteria</taxon>
        <taxon>Bacillati</taxon>
        <taxon>Actinomycetota</taxon>
        <taxon>Actinomycetes</taxon>
        <taxon>Micrococcales</taxon>
        <taxon>Cellulomonadaceae</taxon>
        <taxon>Cellulomonas</taxon>
    </lineage>
</organism>
<gene>
    <name evidence="1" type="ordered locus">Cfla_1662</name>
</gene>
<dbReference type="RefSeq" id="WP_013116893.1">
    <property type="nucleotide sequence ID" value="NC_014151.1"/>
</dbReference>
<dbReference type="InterPro" id="IPR006311">
    <property type="entry name" value="TAT_signal"/>
</dbReference>
<dbReference type="OrthoDB" id="2679245at2"/>
<dbReference type="eggNOG" id="COG0472">
    <property type="taxonomic scope" value="Bacteria"/>
</dbReference>